<evidence type="ECO:0000256" key="2">
    <source>
        <dbReference type="ARBA" id="ARBA00004401"/>
    </source>
</evidence>
<comment type="subcellular location">
    <subcellularLocation>
        <location evidence="2">Cell membrane</location>
        <topology evidence="2">Single-pass type II membrane protein</topology>
    </subcellularLocation>
</comment>
<keyword evidence="17" id="KW-0573">Peptidoglycan synthesis</keyword>
<comment type="pathway">
    <text evidence="3">Cell wall biogenesis; peptidoglycan biosynthesis.</text>
</comment>
<evidence type="ECO:0000256" key="10">
    <source>
        <dbReference type="ARBA" id="ARBA00022670"/>
    </source>
</evidence>
<comment type="catalytic activity">
    <reaction evidence="23">
        <text>Preferential cleavage: (Ac)2-L-Lys-D-Ala-|-D-Ala. Also transpeptidation of peptidyl-alanyl moieties that are N-acyl substituents of D-alanine.</text>
        <dbReference type="EC" id="3.4.16.4"/>
    </reaction>
</comment>
<evidence type="ECO:0000256" key="17">
    <source>
        <dbReference type="ARBA" id="ARBA00022984"/>
    </source>
</evidence>
<evidence type="ECO:0000259" key="27">
    <source>
        <dbReference type="Pfam" id="PF00905"/>
    </source>
</evidence>
<evidence type="ECO:0000256" key="7">
    <source>
        <dbReference type="ARBA" id="ARBA00018638"/>
    </source>
</evidence>
<reference evidence="29" key="2">
    <citation type="journal article" date="2021" name="PeerJ">
        <title>Extensive microbial diversity within the chicken gut microbiome revealed by metagenomics and culture.</title>
        <authorList>
            <person name="Gilroy R."/>
            <person name="Ravi A."/>
            <person name="Getino M."/>
            <person name="Pursley I."/>
            <person name="Horton D.L."/>
            <person name="Alikhan N.F."/>
            <person name="Baker D."/>
            <person name="Gharbi K."/>
            <person name="Hall N."/>
            <person name="Watson M."/>
            <person name="Adriaenssens E.M."/>
            <person name="Foster-Nyarko E."/>
            <person name="Jarju S."/>
            <person name="Secka A."/>
            <person name="Antonio M."/>
            <person name="Oren A."/>
            <person name="Chaudhuri R.R."/>
            <person name="La Ragione R."/>
            <person name="Hildebrand F."/>
            <person name="Pallen M.J."/>
        </authorList>
    </citation>
    <scope>NUCLEOTIDE SEQUENCE</scope>
    <source>
        <strain evidence="29">ChiW16-3235</strain>
    </source>
</reference>
<keyword evidence="22" id="KW-0961">Cell wall biogenesis/degradation</keyword>
<dbReference type="Gene3D" id="3.40.710.10">
    <property type="entry name" value="DD-peptidase/beta-lactamase superfamily"/>
    <property type="match status" value="1"/>
</dbReference>
<evidence type="ECO:0000256" key="21">
    <source>
        <dbReference type="ARBA" id="ARBA00023268"/>
    </source>
</evidence>
<evidence type="ECO:0000256" key="12">
    <source>
        <dbReference type="ARBA" id="ARBA00022679"/>
    </source>
</evidence>
<evidence type="ECO:0000256" key="11">
    <source>
        <dbReference type="ARBA" id="ARBA00022676"/>
    </source>
</evidence>
<evidence type="ECO:0000256" key="23">
    <source>
        <dbReference type="ARBA" id="ARBA00034000"/>
    </source>
</evidence>
<dbReference type="FunFam" id="1.10.3810.10:FF:000001">
    <property type="entry name" value="Penicillin-binding protein 1A"/>
    <property type="match status" value="1"/>
</dbReference>
<comment type="function">
    <text evidence="1">Cell wall formation. Synthesis of cross-linked peptidoglycan from the lipid intermediates. The enzyme has a penicillin-insensitive transglycosylase N-terminal domain (formation of linear glycan strands) and a penicillin-sensitive transpeptidase C-terminal domain (cross-linking of the peptide subunits).</text>
</comment>
<dbReference type="Gene3D" id="1.10.3810.10">
    <property type="entry name" value="Biosynthetic peptidoglycan transglycosylase-like"/>
    <property type="match status" value="1"/>
</dbReference>
<dbReference type="PANTHER" id="PTHR32282">
    <property type="entry name" value="BINDING PROTEIN TRANSPEPTIDASE, PUTATIVE-RELATED"/>
    <property type="match status" value="1"/>
</dbReference>
<evidence type="ECO:0000313" key="29">
    <source>
        <dbReference type="EMBL" id="HIR67150.1"/>
    </source>
</evidence>
<protein>
    <recommendedName>
        <fullName evidence="7">Penicillin-binding protein 1A</fullName>
        <ecNumber evidence="24">2.4.99.28</ecNumber>
        <ecNumber evidence="6">3.4.16.4</ecNumber>
    </recommendedName>
</protein>
<keyword evidence="11" id="KW-0328">Glycosyltransferase</keyword>
<keyword evidence="16" id="KW-0735">Signal-anchor</keyword>
<evidence type="ECO:0000256" key="5">
    <source>
        <dbReference type="ARBA" id="ARBA00007739"/>
    </source>
</evidence>
<evidence type="ECO:0000256" key="20">
    <source>
        <dbReference type="ARBA" id="ARBA00023251"/>
    </source>
</evidence>
<comment type="catalytic activity">
    <reaction evidence="25">
        <text>[GlcNAc-(1-&gt;4)-Mur2Ac(oyl-L-Ala-gamma-D-Glu-L-Lys-D-Ala-D-Ala)](n)-di-trans,octa-cis-undecaprenyl diphosphate + beta-D-GlcNAc-(1-&gt;4)-Mur2Ac(oyl-L-Ala-gamma-D-Glu-L-Lys-D-Ala-D-Ala)-di-trans,octa-cis-undecaprenyl diphosphate = [GlcNAc-(1-&gt;4)-Mur2Ac(oyl-L-Ala-gamma-D-Glu-L-Lys-D-Ala-D-Ala)](n+1)-di-trans,octa-cis-undecaprenyl diphosphate + di-trans,octa-cis-undecaprenyl diphosphate + H(+)</text>
        <dbReference type="Rhea" id="RHEA:23708"/>
        <dbReference type="Rhea" id="RHEA-COMP:9602"/>
        <dbReference type="Rhea" id="RHEA-COMP:9603"/>
        <dbReference type="ChEBI" id="CHEBI:15378"/>
        <dbReference type="ChEBI" id="CHEBI:58405"/>
        <dbReference type="ChEBI" id="CHEBI:60033"/>
        <dbReference type="ChEBI" id="CHEBI:78435"/>
        <dbReference type="EC" id="2.4.99.28"/>
    </reaction>
</comment>
<dbReference type="InterPro" id="IPR012338">
    <property type="entry name" value="Beta-lactam/transpept-like"/>
</dbReference>
<keyword evidence="10" id="KW-0645">Protease</keyword>
<dbReference type="GO" id="GO:0046677">
    <property type="term" value="P:response to antibiotic"/>
    <property type="evidence" value="ECO:0007669"/>
    <property type="project" value="UniProtKB-KW"/>
</dbReference>
<dbReference type="Pfam" id="PF00905">
    <property type="entry name" value="Transpeptidase"/>
    <property type="match status" value="1"/>
</dbReference>
<dbReference type="InterPro" id="IPR050396">
    <property type="entry name" value="Glycosyltr_51/Transpeptidase"/>
</dbReference>
<evidence type="ECO:0000256" key="14">
    <source>
        <dbReference type="ARBA" id="ARBA00022801"/>
    </source>
</evidence>
<dbReference type="InterPro" id="IPR001264">
    <property type="entry name" value="Glyco_trans_51"/>
</dbReference>
<organism evidence="29 30">
    <name type="scientific">Candidatus Coproplasma avicola</name>
    <dbReference type="NCBI Taxonomy" id="2840744"/>
    <lineage>
        <taxon>Bacteria</taxon>
        <taxon>Bacillati</taxon>
        <taxon>Bacillota</taxon>
        <taxon>Clostridia</taxon>
        <taxon>Eubacteriales</taxon>
        <taxon>Candidatus Coproplasma</taxon>
    </lineage>
</organism>
<dbReference type="GO" id="GO:0006508">
    <property type="term" value="P:proteolysis"/>
    <property type="evidence" value="ECO:0007669"/>
    <property type="project" value="UniProtKB-KW"/>
</dbReference>
<dbReference type="AlphaFoldDB" id="A0A9D1E651"/>
<dbReference type="EC" id="2.4.99.28" evidence="24"/>
<dbReference type="InterPro" id="IPR023346">
    <property type="entry name" value="Lysozyme-like_dom_sf"/>
</dbReference>
<dbReference type="SUPFAM" id="SSF53955">
    <property type="entry name" value="Lysozyme-like"/>
    <property type="match status" value="1"/>
</dbReference>
<keyword evidence="15" id="KW-0133">Cell shape</keyword>
<evidence type="ECO:0000256" key="22">
    <source>
        <dbReference type="ARBA" id="ARBA00023316"/>
    </source>
</evidence>
<keyword evidence="20" id="KW-0046">Antibiotic resistance</keyword>
<evidence type="ECO:0000313" key="30">
    <source>
        <dbReference type="Proteomes" id="UP000823913"/>
    </source>
</evidence>
<accession>A0A9D1E651</accession>
<evidence type="ECO:0000256" key="26">
    <source>
        <dbReference type="ARBA" id="ARBA00060592"/>
    </source>
</evidence>
<comment type="similarity">
    <text evidence="5">In the N-terminal section; belongs to the glycosyltransferase 51 family.</text>
</comment>
<comment type="pathway">
    <text evidence="26">Glycan biosynthesis.</text>
</comment>
<evidence type="ECO:0000256" key="8">
    <source>
        <dbReference type="ARBA" id="ARBA00022475"/>
    </source>
</evidence>
<dbReference type="InterPro" id="IPR001460">
    <property type="entry name" value="PCN-bd_Tpept"/>
</dbReference>
<dbReference type="InterPro" id="IPR036950">
    <property type="entry name" value="PBP_transglycosylase"/>
</dbReference>
<evidence type="ECO:0000256" key="15">
    <source>
        <dbReference type="ARBA" id="ARBA00022960"/>
    </source>
</evidence>
<keyword evidence="21" id="KW-0511">Multifunctional enzyme</keyword>
<dbReference type="EC" id="3.4.16.4" evidence="6"/>
<evidence type="ECO:0000256" key="24">
    <source>
        <dbReference type="ARBA" id="ARBA00044770"/>
    </source>
</evidence>
<dbReference type="Proteomes" id="UP000823913">
    <property type="component" value="Unassembled WGS sequence"/>
</dbReference>
<gene>
    <name evidence="29" type="ORF">IAB94_03760</name>
</gene>
<keyword evidence="12" id="KW-0808">Transferase</keyword>
<reference evidence="29" key="1">
    <citation type="submission" date="2020-10" db="EMBL/GenBank/DDBJ databases">
        <authorList>
            <person name="Gilroy R."/>
        </authorList>
    </citation>
    <scope>NUCLEOTIDE SEQUENCE</scope>
    <source>
        <strain evidence="29">ChiW16-3235</strain>
    </source>
</reference>
<evidence type="ECO:0000256" key="3">
    <source>
        <dbReference type="ARBA" id="ARBA00004752"/>
    </source>
</evidence>
<evidence type="ECO:0000256" key="25">
    <source>
        <dbReference type="ARBA" id="ARBA00049902"/>
    </source>
</evidence>
<dbReference type="GO" id="GO:0005886">
    <property type="term" value="C:plasma membrane"/>
    <property type="evidence" value="ECO:0007669"/>
    <property type="project" value="UniProtKB-SubCell"/>
</dbReference>
<evidence type="ECO:0000256" key="18">
    <source>
        <dbReference type="ARBA" id="ARBA00022989"/>
    </source>
</evidence>
<dbReference type="GO" id="GO:0008658">
    <property type="term" value="F:penicillin binding"/>
    <property type="evidence" value="ECO:0007669"/>
    <property type="project" value="InterPro"/>
</dbReference>
<name>A0A9D1E651_9FIRM</name>
<evidence type="ECO:0000256" key="6">
    <source>
        <dbReference type="ARBA" id="ARBA00012448"/>
    </source>
</evidence>
<dbReference type="SUPFAM" id="SSF56601">
    <property type="entry name" value="beta-lactamase/transpeptidase-like"/>
    <property type="match status" value="1"/>
</dbReference>
<dbReference type="PANTHER" id="PTHR32282:SF32">
    <property type="entry name" value="PENICILLIN-BINDING PROTEIN 2A"/>
    <property type="match status" value="1"/>
</dbReference>
<keyword evidence="14" id="KW-0378">Hydrolase</keyword>
<evidence type="ECO:0000256" key="4">
    <source>
        <dbReference type="ARBA" id="ARBA00007090"/>
    </source>
</evidence>
<evidence type="ECO:0000256" key="1">
    <source>
        <dbReference type="ARBA" id="ARBA00002624"/>
    </source>
</evidence>
<dbReference type="GO" id="GO:0009252">
    <property type="term" value="P:peptidoglycan biosynthetic process"/>
    <property type="evidence" value="ECO:0007669"/>
    <property type="project" value="UniProtKB-KW"/>
</dbReference>
<comment type="similarity">
    <text evidence="4">In the C-terminal section; belongs to the transpeptidase family.</text>
</comment>
<dbReference type="GO" id="GO:0008360">
    <property type="term" value="P:regulation of cell shape"/>
    <property type="evidence" value="ECO:0007669"/>
    <property type="project" value="UniProtKB-KW"/>
</dbReference>
<evidence type="ECO:0000256" key="9">
    <source>
        <dbReference type="ARBA" id="ARBA00022645"/>
    </source>
</evidence>
<evidence type="ECO:0000256" key="13">
    <source>
        <dbReference type="ARBA" id="ARBA00022692"/>
    </source>
</evidence>
<keyword evidence="9" id="KW-0121">Carboxypeptidase</keyword>
<keyword evidence="13" id="KW-0812">Transmembrane</keyword>
<evidence type="ECO:0000259" key="28">
    <source>
        <dbReference type="Pfam" id="PF00912"/>
    </source>
</evidence>
<dbReference type="GO" id="GO:0009002">
    <property type="term" value="F:serine-type D-Ala-D-Ala carboxypeptidase activity"/>
    <property type="evidence" value="ECO:0007669"/>
    <property type="project" value="UniProtKB-EC"/>
</dbReference>
<keyword evidence="19" id="KW-0472">Membrane</keyword>
<comment type="caution">
    <text evidence="29">The sequence shown here is derived from an EMBL/GenBank/DDBJ whole genome shotgun (WGS) entry which is preliminary data.</text>
</comment>
<dbReference type="GO" id="GO:0008955">
    <property type="term" value="F:peptidoglycan glycosyltransferase activity"/>
    <property type="evidence" value="ECO:0007669"/>
    <property type="project" value="UniProtKB-EC"/>
</dbReference>
<sequence length="733" mass="81951">MKKLGKIALLLLLAATALLLTGLVIFNCITADAKLDKSKLINYGQTITIYDDSEQKIQSSSIEGNRNTVLVCDLKEHTKNAFIASEDRKFYSHNGLNYGRMVKALFKNIASFSFKEGASTISQQLIKNTHLSNDKTLSRKLKEIKLTRQLERAYSKDEILEMYLNTIYFGHSCYGLQSAAKFYFDTDAENLTLTQSATLAGLLTSPNNYSPFKNPEKCLTRRNIVLNSMRECSFISDAEYKKAAEQPLGAVKGSDARGKSYYIDAMFDELEDINLDCYTQLPGCKIYTYMDSEMQKYIEQLEFESDGAVIVTGEDNGVCAYVNTINGAKRQPGSTIKPLLVYAPAIEEGLIHTFTKIEDTKINFGEYCPENYDKKYHGMVTVAQSIAQSYNIPAVKTLNALTIEKAAKYAKKLSVPIDEEDKYLSLALGGMHYGMDIKTLCDAYSTFRKSGMHTTSHFIKKIEDSDGNVIYTDKKQYTRAFSEGTCSLMNEMLIQTAKSGTAKKLKNMPFDVAAKTGTCGNDSGNTDAYATGYTSQHSICVWLGDRDNKKTGVTGGGQCCNILKDVLQELYRTSAPQPLETSSGTVEVDIDRQDYDADGKIILADDISPKLNRLSVKCLKGNEPKQKSSKFSHPTISKPTINVENGTVSIVLCQTYYYLYIIKRDAETIYDGQYIEIFKDTPQCGSHTYSITPYFLSDDKKYFGDEIILEQINIAKENSNPLPPSITQKDWYD</sequence>
<feature type="domain" description="Penicillin-binding protein transpeptidase" evidence="27">
    <location>
        <begin position="328"/>
        <end position="532"/>
    </location>
</feature>
<keyword evidence="8" id="KW-1003">Cell membrane</keyword>
<evidence type="ECO:0000256" key="16">
    <source>
        <dbReference type="ARBA" id="ARBA00022968"/>
    </source>
</evidence>
<dbReference type="EMBL" id="DVHK01000079">
    <property type="protein sequence ID" value="HIR67150.1"/>
    <property type="molecule type" value="Genomic_DNA"/>
</dbReference>
<dbReference type="Pfam" id="PF00912">
    <property type="entry name" value="Transgly"/>
    <property type="match status" value="1"/>
</dbReference>
<feature type="domain" description="Glycosyl transferase family 51" evidence="28">
    <location>
        <begin position="62"/>
        <end position="229"/>
    </location>
</feature>
<evidence type="ECO:0000256" key="19">
    <source>
        <dbReference type="ARBA" id="ARBA00023136"/>
    </source>
</evidence>
<proteinExistence type="inferred from homology"/>
<keyword evidence="18" id="KW-1133">Transmembrane helix</keyword>
<dbReference type="GO" id="GO:0071555">
    <property type="term" value="P:cell wall organization"/>
    <property type="evidence" value="ECO:0007669"/>
    <property type="project" value="UniProtKB-KW"/>
</dbReference>
<dbReference type="GO" id="GO:0030288">
    <property type="term" value="C:outer membrane-bounded periplasmic space"/>
    <property type="evidence" value="ECO:0007669"/>
    <property type="project" value="TreeGrafter"/>
</dbReference>